<evidence type="ECO:0000313" key="3">
    <source>
        <dbReference type="Proteomes" id="UP000501690"/>
    </source>
</evidence>
<gene>
    <name evidence="2" type="ORF">DEO72_LG10g2625</name>
</gene>
<reference evidence="2 3" key="1">
    <citation type="submission" date="2019-04" db="EMBL/GenBank/DDBJ databases">
        <title>An improved genome assembly and genetic linkage map for asparagus bean, Vigna unguiculata ssp. sesquipedialis.</title>
        <authorList>
            <person name="Xia Q."/>
            <person name="Zhang R."/>
            <person name="Dong Y."/>
        </authorList>
    </citation>
    <scope>NUCLEOTIDE SEQUENCE [LARGE SCALE GENOMIC DNA]</scope>
    <source>
        <tissue evidence="2">Leaf</tissue>
    </source>
</reference>
<name>A0A4D6NEQ4_VIGUN</name>
<protein>
    <submittedName>
        <fullName evidence="2">Uncharacterized protein</fullName>
    </submittedName>
</protein>
<dbReference type="Proteomes" id="UP000501690">
    <property type="component" value="Linkage Group LG10"/>
</dbReference>
<sequence length="131" mass="14916">MAVQPPVATTLSRQMRRLAVAMLVGEGGVVALLDVAKVSYFRDLQEGDQRTCALETKMKMEGRWWHRCWRCVSTITVGGSEVSLFFHGQDLDFTSKKLHSAECQRENENELSRRERRGSENELSGKEKANR</sequence>
<organism evidence="2 3">
    <name type="scientific">Vigna unguiculata</name>
    <name type="common">Cowpea</name>
    <dbReference type="NCBI Taxonomy" id="3917"/>
    <lineage>
        <taxon>Eukaryota</taxon>
        <taxon>Viridiplantae</taxon>
        <taxon>Streptophyta</taxon>
        <taxon>Embryophyta</taxon>
        <taxon>Tracheophyta</taxon>
        <taxon>Spermatophyta</taxon>
        <taxon>Magnoliopsida</taxon>
        <taxon>eudicotyledons</taxon>
        <taxon>Gunneridae</taxon>
        <taxon>Pentapetalae</taxon>
        <taxon>rosids</taxon>
        <taxon>fabids</taxon>
        <taxon>Fabales</taxon>
        <taxon>Fabaceae</taxon>
        <taxon>Papilionoideae</taxon>
        <taxon>50 kb inversion clade</taxon>
        <taxon>NPAAA clade</taxon>
        <taxon>indigoferoid/millettioid clade</taxon>
        <taxon>Phaseoleae</taxon>
        <taxon>Vigna</taxon>
    </lineage>
</organism>
<keyword evidence="3" id="KW-1185">Reference proteome</keyword>
<accession>A0A4D6NEQ4</accession>
<dbReference type="AlphaFoldDB" id="A0A4D6NEQ4"/>
<feature type="region of interest" description="Disordered" evidence="1">
    <location>
        <begin position="102"/>
        <end position="131"/>
    </location>
</feature>
<evidence type="ECO:0000313" key="2">
    <source>
        <dbReference type="EMBL" id="QCE11392.1"/>
    </source>
</evidence>
<proteinExistence type="predicted"/>
<evidence type="ECO:0000256" key="1">
    <source>
        <dbReference type="SAM" id="MobiDB-lite"/>
    </source>
</evidence>
<dbReference type="EMBL" id="CP039354">
    <property type="protein sequence ID" value="QCE11392.1"/>
    <property type="molecule type" value="Genomic_DNA"/>
</dbReference>